<name>B3R055_PHYMT</name>
<dbReference type="EMBL" id="CU469464">
    <property type="protein sequence ID" value="CAP18219.1"/>
    <property type="molecule type" value="Genomic_DNA"/>
</dbReference>
<feature type="transmembrane region" description="Helical" evidence="1">
    <location>
        <begin position="46"/>
        <end position="68"/>
    </location>
</feature>
<dbReference type="EMBL" id="CU469464">
    <property type="protein sequence ID" value="CAP18653.1"/>
    <property type="molecule type" value="Genomic_DNA"/>
</dbReference>
<gene>
    <name evidence="2" type="ordered locus">ATP_00032</name>
    <name evidence="3" type="ordered locus">ATP_00466</name>
</gene>
<feature type="transmembrane region" description="Helical" evidence="1">
    <location>
        <begin position="7"/>
        <end position="26"/>
    </location>
</feature>
<evidence type="ECO:0000313" key="3">
    <source>
        <dbReference type="EMBL" id="CAP18653.1"/>
    </source>
</evidence>
<dbReference type="KEGG" id="pml:ATP_00466"/>
<evidence type="ECO:0000256" key="1">
    <source>
        <dbReference type="SAM" id="Phobius"/>
    </source>
</evidence>
<reference evidence="2 4" key="1">
    <citation type="journal article" date="2008" name="BMC Genomics">
        <title>The linear chromosome of the plant-pathogenic mycoplasma 'Candidatus Phytoplasma mali'.</title>
        <authorList>
            <person name="Kube M."/>
            <person name="Schneider B."/>
            <person name="Kuhl H."/>
            <person name="Dandekar T."/>
            <person name="Heitmann K."/>
            <person name="Migdoll A.M."/>
            <person name="Reinhardt R."/>
            <person name="Seemueller E."/>
        </authorList>
    </citation>
    <scope>NUCLEOTIDE SEQUENCE [LARGE SCALE GENOMIC DNA]</scope>
    <source>
        <strain evidence="2 4">AT</strain>
    </source>
</reference>
<dbReference type="HOGENOM" id="CLU_1264761_0_0_14"/>
<feature type="transmembrane region" description="Helical" evidence="1">
    <location>
        <begin position="197"/>
        <end position="216"/>
    </location>
</feature>
<dbReference type="AlphaFoldDB" id="B3R055"/>
<dbReference type="KEGG" id="pml:ATP_00032"/>
<feature type="transmembrane region" description="Helical" evidence="1">
    <location>
        <begin position="127"/>
        <end position="152"/>
    </location>
</feature>
<evidence type="ECO:0000313" key="2">
    <source>
        <dbReference type="EMBL" id="CAP18219.1"/>
    </source>
</evidence>
<dbReference type="Proteomes" id="UP000002020">
    <property type="component" value="Chromosome"/>
</dbReference>
<keyword evidence="1" id="KW-1133">Transmembrane helix</keyword>
<keyword evidence="1" id="KW-0812">Transmembrane</keyword>
<keyword evidence="1" id="KW-0472">Membrane</keyword>
<organism evidence="4">
    <name type="scientific">Phytoplasma mali (strain AT)</name>
    <dbReference type="NCBI Taxonomy" id="482235"/>
    <lineage>
        <taxon>Bacteria</taxon>
        <taxon>Bacillati</taxon>
        <taxon>Mycoplasmatota</taxon>
        <taxon>Mollicutes</taxon>
        <taxon>Acholeplasmatales</taxon>
        <taxon>Acholeplasmataceae</taxon>
        <taxon>Candidatus Phytoplasma</taxon>
        <taxon>16SrX (Apple proliferation group)</taxon>
    </lineage>
</organism>
<sequence length="234" mass="28560">MMQRKQRIKDIIVLLILSSIFVITLLEVKNLLKVNKSYFDFMKNEIIYWIFIFISFFMIIGLFFYICFKITNGTAFIYKDLDKEKNLNNIDFGQLFLFLDIFIFRKKRDCNNKLINHGTESHSEKNYFLRIFFSLLFLMMFLFIITHFLIPVFYCSIDKDKIEIYYNICYDILYRISLTVCFLLGNGNIYKFLENFAIFWCYYVKLFQLLGIFHFLENDFNKTINYHNYFLIIE</sequence>
<proteinExistence type="predicted"/>
<keyword evidence="4" id="KW-1185">Reference proteome</keyword>
<accession>B3R055</accession>
<protein>
    <submittedName>
        <fullName evidence="2">Uncharacterized protein</fullName>
    </submittedName>
</protein>
<evidence type="ECO:0000313" key="4">
    <source>
        <dbReference type="Proteomes" id="UP000002020"/>
    </source>
</evidence>
<feature type="transmembrane region" description="Helical" evidence="1">
    <location>
        <begin position="164"/>
        <end position="185"/>
    </location>
</feature>